<keyword evidence="8" id="KW-1185">Reference proteome</keyword>
<dbReference type="EMBL" id="JABELV010000036">
    <property type="protein sequence ID" value="KAG7562222.1"/>
    <property type="molecule type" value="Genomic_DNA"/>
</dbReference>
<feature type="region of interest" description="Disordered" evidence="6">
    <location>
        <begin position="57"/>
        <end position="111"/>
    </location>
</feature>
<evidence type="ECO:0000313" key="8">
    <source>
        <dbReference type="Proteomes" id="UP000812966"/>
    </source>
</evidence>
<feature type="transmembrane region" description="Helical" evidence="5">
    <location>
        <begin position="12"/>
        <end position="36"/>
    </location>
</feature>
<dbReference type="AlphaFoldDB" id="A0A8K0JNG8"/>
<keyword evidence="2 5" id="KW-0812">Transmembrane</keyword>
<reference evidence="7" key="1">
    <citation type="submission" date="2020-04" db="EMBL/GenBank/DDBJ databases">
        <title>Analysis of mating type loci in Filobasidium floriforme.</title>
        <authorList>
            <person name="Nowrousian M."/>
        </authorList>
    </citation>
    <scope>NUCLEOTIDE SEQUENCE</scope>
    <source>
        <strain evidence="7">CBS 6242</strain>
    </source>
</reference>
<keyword evidence="5" id="KW-0186">Copper</keyword>
<gene>
    <name evidence="7" type="ORF">FFLO_02308</name>
</gene>
<dbReference type="Proteomes" id="UP000812966">
    <property type="component" value="Unassembled WGS sequence"/>
</dbReference>
<feature type="transmembrane region" description="Helical" evidence="5">
    <location>
        <begin position="184"/>
        <end position="207"/>
    </location>
</feature>
<dbReference type="GO" id="GO:0005375">
    <property type="term" value="F:copper ion transmembrane transporter activity"/>
    <property type="evidence" value="ECO:0007669"/>
    <property type="project" value="UniProtKB-UniRule"/>
</dbReference>
<evidence type="ECO:0000256" key="2">
    <source>
        <dbReference type="ARBA" id="ARBA00022692"/>
    </source>
</evidence>
<keyword evidence="5" id="KW-0187">Copper transport</keyword>
<evidence type="ECO:0000256" key="1">
    <source>
        <dbReference type="ARBA" id="ARBA00004141"/>
    </source>
</evidence>
<comment type="similarity">
    <text evidence="5">Belongs to the copper transporter (Ctr) (TC 1.A.56) family. SLC31A subfamily.</text>
</comment>
<keyword evidence="5" id="KW-0813">Transport</keyword>
<proteinExistence type="inferred from homology"/>
<dbReference type="PANTHER" id="PTHR12483">
    <property type="entry name" value="SOLUTE CARRIER FAMILY 31 COPPER TRANSPORTERS"/>
    <property type="match status" value="1"/>
</dbReference>
<comment type="caution">
    <text evidence="7">The sequence shown here is derived from an EMBL/GenBank/DDBJ whole genome shotgun (WGS) entry which is preliminary data.</text>
</comment>
<dbReference type="PANTHER" id="PTHR12483:SF27">
    <property type="entry name" value="COPPER TRANSPORT PROTEIN CTR1"/>
    <property type="match status" value="1"/>
</dbReference>
<dbReference type="Pfam" id="PF04145">
    <property type="entry name" value="Ctr"/>
    <property type="match status" value="1"/>
</dbReference>
<sequence>MYFHATIPSTDAVWFASWVPSSVGAVIGTSIGLFLLGTVSRLLLAVQRGSEWAWKETTLKRTRSPPSHLGLPNQDTSSSTSSELNPVHLRSRSEEKIQPVDDTPSTLSLRPLDYPPNLTPSAGTAVGHLSDLHRRKPVTPLSGLEKMFDTRSKAGDRDRWAVPFVWQNDIPRAGLEMLISTIHYLLMLVVMTFNVWFCVSVVLGIGFGELLFGRHGRRH</sequence>
<name>A0A8K0JNG8_9TREE</name>
<evidence type="ECO:0000256" key="4">
    <source>
        <dbReference type="ARBA" id="ARBA00023136"/>
    </source>
</evidence>
<evidence type="ECO:0000256" key="5">
    <source>
        <dbReference type="RuleBase" id="RU367022"/>
    </source>
</evidence>
<keyword evidence="4 5" id="KW-0472">Membrane</keyword>
<dbReference type="InterPro" id="IPR007274">
    <property type="entry name" value="Cop_transporter"/>
</dbReference>
<accession>A0A8K0JNG8</accession>
<keyword evidence="5" id="KW-0406">Ion transport</keyword>
<evidence type="ECO:0000313" key="7">
    <source>
        <dbReference type="EMBL" id="KAG7562222.1"/>
    </source>
</evidence>
<keyword evidence="3 5" id="KW-1133">Transmembrane helix</keyword>
<evidence type="ECO:0000256" key="3">
    <source>
        <dbReference type="ARBA" id="ARBA00022989"/>
    </source>
</evidence>
<evidence type="ECO:0000256" key="6">
    <source>
        <dbReference type="SAM" id="MobiDB-lite"/>
    </source>
</evidence>
<dbReference type="GO" id="GO:0005886">
    <property type="term" value="C:plasma membrane"/>
    <property type="evidence" value="ECO:0007669"/>
    <property type="project" value="TreeGrafter"/>
</dbReference>
<feature type="compositionally biased region" description="Polar residues" evidence="6">
    <location>
        <begin position="73"/>
        <end position="84"/>
    </location>
</feature>
<organism evidence="7 8">
    <name type="scientific">Filobasidium floriforme</name>
    <dbReference type="NCBI Taxonomy" id="5210"/>
    <lineage>
        <taxon>Eukaryota</taxon>
        <taxon>Fungi</taxon>
        <taxon>Dikarya</taxon>
        <taxon>Basidiomycota</taxon>
        <taxon>Agaricomycotina</taxon>
        <taxon>Tremellomycetes</taxon>
        <taxon>Filobasidiales</taxon>
        <taxon>Filobasidiaceae</taxon>
        <taxon>Filobasidium</taxon>
    </lineage>
</organism>
<comment type="subcellular location">
    <subcellularLocation>
        <location evidence="1 5">Membrane</location>
        <topology evidence="1 5">Multi-pass membrane protein</topology>
    </subcellularLocation>
</comment>
<protein>
    <recommendedName>
        <fullName evidence="5">Copper transport protein</fullName>
    </recommendedName>
</protein>